<protein>
    <submittedName>
        <fullName evidence="1">Uncharacterized protein</fullName>
    </submittedName>
</protein>
<sequence>MIDRRSLVIGGTTIVLAGYGISAPMKVGRLQAWAMRTGPGPGLPQSYPLDHTAVVGVTTSKQWGCFGRTAAEDGEEKRIIAEADGDELWATEIGGADGSAGIELDVTGACQQCSNRLLLPAGIDVNKAHGNEITTPLFGKYGFGIPALVTRIKDGAHAVNQNFPGRISDRAVAAAVKHVQVNNTEEWSVVEGYLESLFRPSLGPDWPACKADLSHVYYALYNYREALFSQYSKGHITKADFVTRLQGALSGAIQLVAEIVTPSKSNAAVAILPEVQAAFVLHNN</sequence>
<dbReference type="RefSeq" id="WP_320252842.1">
    <property type="nucleotide sequence ID" value="NZ_JAVIIQ010000017.1"/>
</dbReference>
<gene>
    <name evidence="1" type="ORF">RFM42_29630</name>
</gene>
<dbReference type="Proteomes" id="UP001285154">
    <property type="component" value="Unassembled WGS sequence"/>
</dbReference>
<dbReference type="EMBL" id="JAVIIQ010000017">
    <property type="protein sequence ID" value="MDX8535186.1"/>
    <property type="molecule type" value="Genomic_DNA"/>
</dbReference>
<comment type="caution">
    <text evidence="1">The sequence shown here is derived from an EMBL/GenBank/DDBJ whole genome shotgun (WGS) entry which is preliminary data.</text>
</comment>
<name>A0ABU5ABU0_9HYPH</name>
<organism evidence="1 2">
    <name type="scientific">Mesorhizobium vachelliae</name>
    <dbReference type="NCBI Taxonomy" id="3072309"/>
    <lineage>
        <taxon>Bacteria</taxon>
        <taxon>Pseudomonadati</taxon>
        <taxon>Pseudomonadota</taxon>
        <taxon>Alphaproteobacteria</taxon>
        <taxon>Hyphomicrobiales</taxon>
        <taxon>Phyllobacteriaceae</taxon>
        <taxon>Mesorhizobium</taxon>
    </lineage>
</organism>
<reference evidence="1 2" key="1">
    <citation type="submission" date="2023-08" db="EMBL/GenBank/DDBJ databases">
        <title>Implementing the SeqCode for naming new Mesorhizobium species isolated from Vachellia karroo root nodules.</title>
        <authorList>
            <person name="Van Lill M."/>
        </authorList>
    </citation>
    <scope>NUCLEOTIDE SEQUENCE [LARGE SCALE GENOMIC DNA]</scope>
    <source>
        <strain evidence="1 2">VK25D</strain>
    </source>
</reference>
<proteinExistence type="predicted"/>
<evidence type="ECO:0000313" key="2">
    <source>
        <dbReference type="Proteomes" id="UP001285154"/>
    </source>
</evidence>
<evidence type="ECO:0000313" key="1">
    <source>
        <dbReference type="EMBL" id="MDX8535186.1"/>
    </source>
</evidence>
<keyword evidence="2" id="KW-1185">Reference proteome</keyword>
<accession>A0ABU5ABU0</accession>